<feature type="region of interest" description="Disordered" evidence="1">
    <location>
        <begin position="108"/>
        <end position="129"/>
    </location>
</feature>
<protein>
    <submittedName>
        <fullName evidence="2">Uncharacterized protein</fullName>
    </submittedName>
</protein>
<sequence length="129" mass="14113">MYSGKAWNFSDSRESCSSVQRPSLFRCALPKAGRTHELPRPFPEGPAAPCSYFSSFVPSFMYSGSGGVASSRNKDSLSGACSIQYNASRLASNPLEHRHLSRTLFLDHRSTSPPLHSNEASPMTSWPSL</sequence>
<name>A0A5B7HAA1_PORTR</name>
<proteinExistence type="predicted"/>
<keyword evidence="3" id="KW-1185">Reference proteome</keyword>
<gene>
    <name evidence="2" type="ORF">E2C01_061031</name>
</gene>
<dbReference type="EMBL" id="VSRR010025442">
    <property type="protein sequence ID" value="MPC66876.1"/>
    <property type="molecule type" value="Genomic_DNA"/>
</dbReference>
<evidence type="ECO:0000256" key="1">
    <source>
        <dbReference type="SAM" id="MobiDB-lite"/>
    </source>
</evidence>
<reference evidence="2 3" key="1">
    <citation type="submission" date="2019-05" db="EMBL/GenBank/DDBJ databases">
        <title>Another draft genome of Portunus trituberculatus and its Hox gene families provides insights of decapod evolution.</title>
        <authorList>
            <person name="Jeong J.-H."/>
            <person name="Song I."/>
            <person name="Kim S."/>
            <person name="Choi T."/>
            <person name="Kim D."/>
            <person name="Ryu S."/>
            <person name="Kim W."/>
        </authorList>
    </citation>
    <scope>NUCLEOTIDE SEQUENCE [LARGE SCALE GENOMIC DNA]</scope>
    <source>
        <tissue evidence="2">Muscle</tissue>
    </source>
</reference>
<dbReference type="AlphaFoldDB" id="A0A5B7HAA1"/>
<evidence type="ECO:0000313" key="2">
    <source>
        <dbReference type="EMBL" id="MPC66876.1"/>
    </source>
</evidence>
<accession>A0A5B7HAA1</accession>
<dbReference type="Proteomes" id="UP000324222">
    <property type="component" value="Unassembled WGS sequence"/>
</dbReference>
<comment type="caution">
    <text evidence="2">The sequence shown here is derived from an EMBL/GenBank/DDBJ whole genome shotgun (WGS) entry which is preliminary data.</text>
</comment>
<evidence type="ECO:0000313" key="3">
    <source>
        <dbReference type="Proteomes" id="UP000324222"/>
    </source>
</evidence>
<feature type="compositionally biased region" description="Polar residues" evidence="1">
    <location>
        <begin position="111"/>
        <end position="129"/>
    </location>
</feature>
<organism evidence="2 3">
    <name type="scientific">Portunus trituberculatus</name>
    <name type="common">Swimming crab</name>
    <name type="synonym">Neptunus trituberculatus</name>
    <dbReference type="NCBI Taxonomy" id="210409"/>
    <lineage>
        <taxon>Eukaryota</taxon>
        <taxon>Metazoa</taxon>
        <taxon>Ecdysozoa</taxon>
        <taxon>Arthropoda</taxon>
        <taxon>Crustacea</taxon>
        <taxon>Multicrustacea</taxon>
        <taxon>Malacostraca</taxon>
        <taxon>Eumalacostraca</taxon>
        <taxon>Eucarida</taxon>
        <taxon>Decapoda</taxon>
        <taxon>Pleocyemata</taxon>
        <taxon>Brachyura</taxon>
        <taxon>Eubrachyura</taxon>
        <taxon>Portunoidea</taxon>
        <taxon>Portunidae</taxon>
        <taxon>Portuninae</taxon>
        <taxon>Portunus</taxon>
    </lineage>
</organism>